<dbReference type="Pfam" id="PF00581">
    <property type="entry name" value="Rhodanese"/>
    <property type="match status" value="1"/>
</dbReference>
<evidence type="ECO:0000313" key="3">
    <source>
        <dbReference type="Proteomes" id="UP000651517"/>
    </source>
</evidence>
<dbReference type="InterPro" id="IPR000594">
    <property type="entry name" value="ThiF_NAD_FAD-bd"/>
</dbReference>
<dbReference type="RefSeq" id="WP_191725750.1">
    <property type="nucleotide sequence ID" value="NZ_JACSPY010000004.1"/>
</dbReference>
<dbReference type="PROSITE" id="PS50206">
    <property type="entry name" value="RHODANESE_3"/>
    <property type="match status" value="1"/>
</dbReference>
<evidence type="ECO:0000259" key="1">
    <source>
        <dbReference type="PROSITE" id="PS50206"/>
    </source>
</evidence>
<keyword evidence="2" id="KW-0548">Nucleotidyltransferase</keyword>
<evidence type="ECO:0000313" key="2">
    <source>
        <dbReference type="EMBL" id="MBD8020253.1"/>
    </source>
</evidence>
<dbReference type="EMBL" id="JACSPY010000004">
    <property type="protein sequence ID" value="MBD8020253.1"/>
    <property type="molecule type" value="Genomic_DNA"/>
</dbReference>
<dbReference type="Gene3D" id="3.40.50.720">
    <property type="entry name" value="NAD(P)-binding Rossmann-like Domain"/>
    <property type="match status" value="1"/>
</dbReference>
<dbReference type="Gene3D" id="3.40.250.10">
    <property type="entry name" value="Rhodanese-like domain"/>
    <property type="match status" value="1"/>
</dbReference>
<dbReference type="NCBIfam" id="NF004281">
    <property type="entry name" value="PRK05690.1"/>
    <property type="match status" value="1"/>
</dbReference>
<dbReference type="GO" id="GO:0016779">
    <property type="term" value="F:nucleotidyltransferase activity"/>
    <property type="evidence" value="ECO:0007669"/>
    <property type="project" value="UniProtKB-KW"/>
</dbReference>
<dbReference type="InterPro" id="IPR045886">
    <property type="entry name" value="ThiF/MoeB/HesA"/>
</dbReference>
<organism evidence="2 3">
    <name type="scientific">Brevibacterium gallinarum</name>
    <dbReference type="NCBI Taxonomy" id="2762220"/>
    <lineage>
        <taxon>Bacteria</taxon>
        <taxon>Bacillati</taxon>
        <taxon>Actinomycetota</taxon>
        <taxon>Actinomycetes</taxon>
        <taxon>Micrococcales</taxon>
        <taxon>Brevibacteriaceae</taxon>
        <taxon>Brevibacterium</taxon>
    </lineage>
</organism>
<name>A0ABR8WTH6_9MICO</name>
<reference evidence="2 3" key="1">
    <citation type="submission" date="2020-08" db="EMBL/GenBank/DDBJ databases">
        <title>A Genomic Blueprint of the Chicken Gut Microbiome.</title>
        <authorList>
            <person name="Gilroy R."/>
            <person name="Ravi A."/>
            <person name="Getino M."/>
            <person name="Pursley I."/>
            <person name="Horton D.L."/>
            <person name="Alikhan N.-F."/>
            <person name="Baker D."/>
            <person name="Gharbi K."/>
            <person name="Hall N."/>
            <person name="Watson M."/>
            <person name="Adriaenssens E.M."/>
            <person name="Foster-Nyarko E."/>
            <person name="Jarju S."/>
            <person name="Secka A."/>
            <person name="Antonio M."/>
            <person name="Oren A."/>
            <person name="Chaudhuri R."/>
            <person name="La Ragione R.M."/>
            <person name="Hildebrand F."/>
            <person name="Pallen M.J."/>
        </authorList>
    </citation>
    <scope>NUCLEOTIDE SEQUENCE [LARGE SCALE GENOMIC DNA]</scope>
    <source>
        <strain evidence="2 3">Re57</strain>
    </source>
</reference>
<sequence>MSGIGPLAVSADGLTQAEAQRASRHLSLPGFGREAQLRLKTARVLVIGAGGLGSPVLLYLAAAGVGAIGIVDDDTVEVTNLQRQVIHTTADLGRPKAASAAEKITNLNPHVRVETHIERLHPDNAAGLVDGWDVVIDGTDNFATRYVASDACTLAGVPCVWGSILRFNGQVSVFWSGHGPTYRDLHPEPPPAGEVPSCAEGGVLGVLPGTIGSVMATEAIKLLTGIGKPLLGRVLLFDALSMTWRELTLAPDPDAAEVTTIGEPTAEASCEAVPATASGAGESITARELADRLGEGTVVAVDVRETWEREIAVIPRSVSVPLGEIEQRGWQALPQTGAAATYVFCCKSGVRSQQAIDILRTRAEGEPPHPGLMNLAGGIDAWADTVDAQMARY</sequence>
<dbReference type="SUPFAM" id="SSF69572">
    <property type="entry name" value="Activating enzymes of the ubiquitin-like proteins"/>
    <property type="match status" value="1"/>
</dbReference>
<keyword evidence="3" id="KW-1185">Reference proteome</keyword>
<dbReference type="InterPro" id="IPR001763">
    <property type="entry name" value="Rhodanese-like_dom"/>
</dbReference>
<dbReference type="PANTHER" id="PTHR10953:SF102">
    <property type="entry name" value="ADENYLYLTRANSFERASE AND SULFURTRANSFERASE MOCS3"/>
    <property type="match status" value="1"/>
</dbReference>
<keyword evidence="2" id="KW-0808">Transferase</keyword>
<dbReference type="Pfam" id="PF00899">
    <property type="entry name" value="ThiF"/>
    <property type="match status" value="1"/>
</dbReference>
<protein>
    <submittedName>
        <fullName evidence="2">Molybdopterin-synthase adenylyltransferase MoeB</fullName>
    </submittedName>
</protein>
<feature type="domain" description="Rhodanese" evidence="1">
    <location>
        <begin position="294"/>
        <end position="391"/>
    </location>
</feature>
<comment type="caution">
    <text evidence="2">The sequence shown here is derived from an EMBL/GenBank/DDBJ whole genome shotgun (WGS) entry which is preliminary data.</text>
</comment>
<dbReference type="SMART" id="SM00450">
    <property type="entry name" value="RHOD"/>
    <property type="match status" value="1"/>
</dbReference>
<dbReference type="InterPro" id="IPR036873">
    <property type="entry name" value="Rhodanese-like_dom_sf"/>
</dbReference>
<proteinExistence type="predicted"/>
<accession>A0ABR8WTH6</accession>
<dbReference type="InterPro" id="IPR035985">
    <property type="entry name" value="Ubiquitin-activating_enz"/>
</dbReference>
<dbReference type="CDD" id="cd00757">
    <property type="entry name" value="ThiF_MoeB_HesA_family"/>
    <property type="match status" value="1"/>
</dbReference>
<dbReference type="Proteomes" id="UP000651517">
    <property type="component" value="Unassembled WGS sequence"/>
</dbReference>
<dbReference type="PANTHER" id="PTHR10953">
    <property type="entry name" value="UBIQUITIN-ACTIVATING ENZYME E1"/>
    <property type="match status" value="1"/>
</dbReference>
<gene>
    <name evidence="2" type="primary">moeB</name>
    <name evidence="2" type="ORF">H9634_05595</name>
</gene>